<dbReference type="HOGENOM" id="CLU_1509992_0_0_12"/>
<sequence>MMLIVVAPGLVLADSGSANGKNPTLPFTRYVVAAESYGQGIWYAARLSYRFNRLAMANAGYSYLSIPPGNSGGATAAFHLLPVSLSAMWPLAQDQPFFAEILFGGNFVIGDERTARTGVRATATGQAFTPVVGFGVAYFPDVGGIVVRTMCYLYQGIDSIGIESRRLPWLGGSVGYSF</sequence>
<evidence type="ECO:0008006" key="3">
    <source>
        <dbReference type="Google" id="ProtNLM"/>
    </source>
</evidence>
<proteinExistence type="predicted"/>
<gene>
    <name evidence="1" type="ordered locus">Turpa_3608</name>
</gene>
<keyword evidence="2" id="KW-1185">Reference proteome</keyword>
<dbReference type="RefSeq" id="WP_014804719.1">
    <property type="nucleotide sequence ID" value="NC_018020.1"/>
</dbReference>
<dbReference type="Proteomes" id="UP000006048">
    <property type="component" value="Chromosome"/>
</dbReference>
<evidence type="ECO:0000313" key="2">
    <source>
        <dbReference type="Proteomes" id="UP000006048"/>
    </source>
</evidence>
<name>I4BAD5_TURPD</name>
<dbReference type="KEGG" id="tpx:Turpa_3608"/>
<organism evidence="1 2">
    <name type="scientific">Turneriella parva (strain ATCC BAA-1111 / DSM 21527 / NCTC 11395 / H)</name>
    <name type="common">Leptospira parva</name>
    <dbReference type="NCBI Taxonomy" id="869212"/>
    <lineage>
        <taxon>Bacteria</taxon>
        <taxon>Pseudomonadati</taxon>
        <taxon>Spirochaetota</taxon>
        <taxon>Spirochaetia</taxon>
        <taxon>Leptospirales</taxon>
        <taxon>Leptospiraceae</taxon>
        <taxon>Turneriella</taxon>
    </lineage>
</organism>
<protein>
    <recommendedName>
        <fullName evidence="3">Outer membrane protein beta-barrel domain-containing protein</fullName>
    </recommendedName>
</protein>
<accession>I4BAD5</accession>
<dbReference type="STRING" id="869212.Turpa_3608"/>
<evidence type="ECO:0000313" key="1">
    <source>
        <dbReference type="EMBL" id="AFM14242.1"/>
    </source>
</evidence>
<dbReference type="EMBL" id="CP002959">
    <property type="protein sequence ID" value="AFM14242.1"/>
    <property type="molecule type" value="Genomic_DNA"/>
</dbReference>
<dbReference type="AlphaFoldDB" id="I4BAD5"/>
<reference evidence="1 2" key="1">
    <citation type="submission" date="2012-06" db="EMBL/GenBank/DDBJ databases">
        <title>The complete chromosome of genome of Turneriella parva DSM 21527.</title>
        <authorList>
            <consortium name="US DOE Joint Genome Institute (JGI-PGF)"/>
            <person name="Lucas S."/>
            <person name="Han J."/>
            <person name="Lapidus A."/>
            <person name="Bruce D."/>
            <person name="Goodwin L."/>
            <person name="Pitluck S."/>
            <person name="Peters L."/>
            <person name="Kyrpides N."/>
            <person name="Mavromatis K."/>
            <person name="Ivanova N."/>
            <person name="Mikhailova N."/>
            <person name="Chertkov O."/>
            <person name="Detter J.C."/>
            <person name="Tapia R."/>
            <person name="Han C."/>
            <person name="Land M."/>
            <person name="Hauser L."/>
            <person name="Markowitz V."/>
            <person name="Cheng J.-F."/>
            <person name="Hugenholtz P."/>
            <person name="Woyke T."/>
            <person name="Wu D."/>
            <person name="Gronow S."/>
            <person name="Wellnitz S."/>
            <person name="Brambilla E."/>
            <person name="Klenk H.-P."/>
            <person name="Eisen J.A."/>
        </authorList>
    </citation>
    <scope>NUCLEOTIDE SEQUENCE [LARGE SCALE GENOMIC DNA]</scope>
    <source>
        <strain evidence="2">ATCC BAA-1111 / DSM 21527 / NCTC 11395 / H</strain>
    </source>
</reference>